<name>G3BBY1_CANTC</name>
<proteinExistence type="predicted"/>
<dbReference type="EMBL" id="GL996528">
    <property type="protein sequence ID" value="EGV60111.1"/>
    <property type="molecule type" value="Genomic_DNA"/>
</dbReference>
<dbReference type="HOGENOM" id="CLU_1635161_0_0_1"/>
<gene>
    <name evidence="1" type="ORF">CANTEDRAFT_116125</name>
</gene>
<evidence type="ECO:0000313" key="2">
    <source>
        <dbReference type="Proteomes" id="UP000000707"/>
    </source>
</evidence>
<evidence type="ECO:0000313" key="1">
    <source>
        <dbReference type="EMBL" id="EGV60111.1"/>
    </source>
</evidence>
<sequence>MHHTSCTEAISQADKHKSDFPHWGYHRRPPSANKCLKGAILRMVYQKWLPVSIKTQELAPVNPRQAQGARSDAIAVAARRRYLQLRRIPAEPAPSRLCNPPSFLRVVLAYLFPDSVSVEIPCQPLHGYGARNICHPEPLHFFHHRSGVPTAALLFGSVNCSH</sequence>
<organism evidence="2">
    <name type="scientific">Candida tenuis (strain ATCC 10573 / BCRC 21748 / CBS 615 / JCM 9827 / NBRC 10315 / NRRL Y-1498 / VKM Y-70)</name>
    <name type="common">Yeast</name>
    <name type="synonym">Yamadazyma tenuis</name>
    <dbReference type="NCBI Taxonomy" id="590646"/>
    <lineage>
        <taxon>Eukaryota</taxon>
        <taxon>Fungi</taxon>
        <taxon>Dikarya</taxon>
        <taxon>Ascomycota</taxon>
        <taxon>Saccharomycotina</taxon>
        <taxon>Pichiomycetes</taxon>
        <taxon>Debaryomycetaceae</taxon>
        <taxon>Yamadazyma</taxon>
    </lineage>
</organism>
<dbReference type="AlphaFoldDB" id="G3BBY1"/>
<protein>
    <submittedName>
        <fullName evidence="1">Uncharacterized protein</fullName>
    </submittedName>
</protein>
<dbReference type="Proteomes" id="UP000000707">
    <property type="component" value="Unassembled WGS sequence"/>
</dbReference>
<accession>G3BBY1</accession>
<reference evidence="1 2" key="1">
    <citation type="journal article" date="2011" name="Proc. Natl. Acad. Sci. U.S.A.">
        <title>Comparative genomics of xylose-fermenting fungi for enhanced biofuel production.</title>
        <authorList>
            <person name="Wohlbach D.J."/>
            <person name="Kuo A."/>
            <person name="Sato T.K."/>
            <person name="Potts K.M."/>
            <person name="Salamov A.A."/>
            <person name="LaButti K.M."/>
            <person name="Sun H."/>
            <person name="Clum A."/>
            <person name="Pangilinan J.L."/>
            <person name="Lindquist E.A."/>
            <person name="Lucas S."/>
            <person name="Lapidus A."/>
            <person name="Jin M."/>
            <person name="Gunawan C."/>
            <person name="Balan V."/>
            <person name="Dale B.E."/>
            <person name="Jeffries T.W."/>
            <person name="Zinkel R."/>
            <person name="Barry K.W."/>
            <person name="Grigoriev I.V."/>
            <person name="Gasch A.P."/>
        </authorList>
    </citation>
    <scope>NUCLEOTIDE SEQUENCE [LARGE SCALE GENOMIC DNA]</scope>
    <source>
        <strain evidence="2">ATCC 10573 / BCRC 21748 / CBS 615 / JCM 9827 / NBRC 10315 / NRRL Y-1498 / VKM Y-70</strain>
    </source>
</reference>
<keyword evidence="2" id="KW-1185">Reference proteome</keyword>